<dbReference type="EMBL" id="CAEY01001581">
    <property type="status" value="NOT_ANNOTATED_CDS"/>
    <property type="molecule type" value="Genomic_DNA"/>
</dbReference>
<organism evidence="2 3">
    <name type="scientific">Tetranychus urticae</name>
    <name type="common">Two-spotted spider mite</name>
    <dbReference type="NCBI Taxonomy" id="32264"/>
    <lineage>
        <taxon>Eukaryota</taxon>
        <taxon>Metazoa</taxon>
        <taxon>Ecdysozoa</taxon>
        <taxon>Arthropoda</taxon>
        <taxon>Chelicerata</taxon>
        <taxon>Arachnida</taxon>
        <taxon>Acari</taxon>
        <taxon>Acariformes</taxon>
        <taxon>Trombidiformes</taxon>
        <taxon>Prostigmata</taxon>
        <taxon>Eleutherengona</taxon>
        <taxon>Raphignathae</taxon>
        <taxon>Tetranychoidea</taxon>
        <taxon>Tetranychidae</taxon>
        <taxon>Tetranychus</taxon>
    </lineage>
</organism>
<dbReference type="GO" id="GO:0004134">
    <property type="term" value="F:4-alpha-glucanotransferase activity"/>
    <property type="evidence" value="ECO:0007669"/>
    <property type="project" value="InterPro"/>
</dbReference>
<evidence type="ECO:0000313" key="3">
    <source>
        <dbReference type="Proteomes" id="UP000015104"/>
    </source>
</evidence>
<protein>
    <recommendedName>
        <fullName evidence="1">Glycogen debranching enzyme glucanotransferase domain-containing protein</fullName>
    </recommendedName>
</protein>
<dbReference type="Proteomes" id="UP000015104">
    <property type="component" value="Unassembled WGS sequence"/>
</dbReference>
<dbReference type="InterPro" id="IPR010401">
    <property type="entry name" value="AGL/Gdb1"/>
</dbReference>
<dbReference type="InterPro" id="IPR032792">
    <property type="entry name" value="AGL_glucanoTrfase"/>
</dbReference>
<evidence type="ECO:0000259" key="1">
    <source>
        <dbReference type="Pfam" id="PF14701"/>
    </source>
</evidence>
<dbReference type="PANTHER" id="PTHR10569">
    <property type="entry name" value="GLYCOGEN DEBRANCHING ENZYME"/>
    <property type="match status" value="1"/>
</dbReference>
<dbReference type="GO" id="GO:0005980">
    <property type="term" value="P:glycogen catabolic process"/>
    <property type="evidence" value="ECO:0007669"/>
    <property type="project" value="InterPro"/>
</dbReference>
<dbReference type="PANTHER" id="PTHR10569:SF2">
    <property type="entry name" value="GLYCOGEN DEBRANCHING ENZYME"/>
    <property type="match status" value="1"/>
</dbReference>
<reference evidence="2" key="2">
    <citation type="submission" date="2015-06" db="UniProtKB">
        <authorList>
            <consortium name="EnsemblMetazoa"/>
        </authorList>
    </citation>
    <scope>IDENTIFICATION</scope>
</reference>
<evidence type="ECO:0000313" key="2">
    <source>
        <dbReference type="EnsemblMetazoa" id="tetur05g04140.1"/>
    </source>
</evidence>
<dbReference type="GO" id="GO:0004135">
    <property type="term" value="F:amylo-alpha-1,6-glucosidase activity"/>
    <property type="evidence" value="ECO:0007669"/>
    <property type="project" value="InterPro"/>
</dbReference>
<dbReference type="eggNOG" id="KOG3625">
    <property type="taxonomic scope" value="Eukaryota"/>
</dbReference>
<dbReference type="SUPFAM" id="SSF51445">
    <property type="entry name" value="(Trans)glycosidases"/>
    <property type="match status" value="1"/>
</dbReference>
<reference evidence="3" key="1">
    <citation type="submission" date="2011-08" db="EMBL/GenBank/DDBJ databases">
        <authorList>
            <person name="Rombauts S."/>
        </authorList>
    </citation>
    <scope>NUCLEOTIDE SEQUENCE</scope>
    <source>
        <strain evidence="3">London</strain>
    </source>
</reference>
<dbReference type="EnsemblMetazoa" id="tetur05g04140.1">
    <property type="protein sequence ID" value="tetur05g04140.1"/>
    <property type="gene ID" value="tetur05g04140"/>
</dbReference>
<dbReference type="STRING" id="32264.T1K4W4"/>
<dbReference type="HOGENOM" id="CLU_1612937_0_0_1"/>
<dbReference type="AlphaFoldDB" id="T1K4W4"/>
<dbReference type="InterPro" id="IPR017853">
    <property type="entry name" value="GH"/>
</dbReference>
<name>T1K4W4_TETUR</name>
<dbReference type="Pfam" id="PF14701">
    <property type="entry name" value="hDGE_amylase"/>
    <property type="match status" value="1"/>
</dbReference>
<accession>T1K4W4</accession>
<feature type="domain" description="Glycogen debranching enzyme glucanotransferase" evidence="1">
    <location>
        <begin position="40"/>
        <end position="133"/>
    </location>
</feature>
<sequence length="165" mass="19038">MGRKRHYYLAPDHDDKARIDCSGYMLAQSRLVVGADEEQIVDLDSIVCQTYLSKLLGTLETWAERLVVARKCGYNMIHFPPIQALGGSQSCYCIKDQHLLEIMRKKWSILSITDILLNHTANESEWIFLHPESYRIFWHLSLDIIAENGQIKGYYVKSSVKFIIS</sequence>
<keyword evidence="3" id="KW-1185">Reference proteome</keyword>
<proteinExistence type="predicted"/>